<protein>
    <submittedName>
        <fullName evidence="1">Uncharacterized protein</fullName>
    </submittedName>
</protein>
<gene>
    <name evidence="1" type="ORF">A2831_00665</name>
</gene>
<dbReference type="Proteomes" id="UP000177507">
    <property type="component" value="Unassembled WGS sequence"/>
</dbReference>
<dbReference type="EMBL" id="MGJI01000006">
    <property type="protein sequence ID" value="OGN05678.1"/>
    <property type="molecule type" value="Genomic_DNA"/>
</dbReference>
<accession>A0A1F8EYV9</accession>
<organism evidence="1 2">
    <name type="scientific">Candidatus Yanofskybacteria bacterium RIFCSPHIGHO2_01_FULL_44_17</name>
    <dbReference type="NCBI Taxonomy" id="1802668"/>
    <lineage>
        <taxon>Bacteria</taxon>
        <taxon>Candidatus Yanofskyibacteriota</taxon>
    </lineage>
</organism>
<proteinExistence type="predicted"/>
<reference evidence="1 2" key="1">
    <citation type="journal article" date="2016" name="Nat. Commun.">
        <title>Thousands of microbial genomes shed light on interconnected biogeochemical processes in an aquifer system.</title>
        <authorList>
            <person name="Anantharaman K."/>
            <person name="Brown C.T."/>
            <person name="Hug L.A."/>
            <person name="Sharon I."/>
            <person name="Castelle C.J."/>
            <person name="Probst A.J."/>
            <person name="Thomas B.C."/>
            <person name="Singh A."/>
            <person name="Wilkins M.J."/>
            <person name="Karaoz U."/>
            <person name="Brodie E.L."/>
            <person name="Williams K.H."/>
            <person name="Hubbard S.S."/>
            <person name="Banfield J.F."/>
        </authorList>
    </citation>
    <scope>NUCLEOTIDE SEQUENCE [LARGE SCALE GENOMIC DNA]</scope>
</reference>
<comment type="caution">
    <text evidence="1">The sequence shown here is derived from an EMBL/GenBank/DDBJ whole genome shotgun (WGS) entry which is preliminary data.</text>
</comment>
<name>A0A1F8EYV9_9BACT</name>
<evidence type="ECO:0000313" key="1">
    <source>
        <dbReference type="EMBL" id="OGN05678.1"/>
    </source>
</evidence>
<evidence type="ECO:0000313" key="2">
    <source>
        <dbReference type="Proteomes" id="UP000177507"/>
    </source>
</evidence>
<sequence length="393" mass="45404">MSHIFQPQVNNKKDNIFRVKLPFHLLGDNTSENKNTIIFWGADFKFLPPGIPEDKFIELSNSCLDFIRKNCPGYELIYKLHPAETDEYTKLNLDGFSVVGTDNIGEFYLLKNINRIKYTFSAISGACVSAHKMGIPSYVFVSLFEPLFRPETLKGYREYFSQLPSESFISNFADGFRDYKTAVDIDETLKNNFVRLLKESPGKVFFIADTPGSLAELISLTKLIKSISPQRPVGLLVCRHHRWDVMNFDDLKAHFDSIDIFSRTFYSLRPNKLIKALKIARDIKKFPIKNGDILIGTTHTSFVEVCFMSYHKHAKMLCVLSEVSFDTVYGQRGKKMLAEIHYETPPSSHFYNLIFEPLLGLYRTKYMNDPGKVMNFRCYQEPVNDIYDQIYLI</sequence>
<dbReference type="STRING" id="1802668.A2831_00665"/>
<dbReference type="AlphaFoldDB" id="A0A1F8EYV9"/>